<keyword evidence="3" id="KW-1185">Reference proteome</keyword>
<evidence type="ECO:0000256" key="1">
    <source>
        <dbReference type="SAM" id="Coils"/>
    </source>
</evidence>
<name>A0A812YCL7_SYMPI</name>
<proteinExistence type="predicted"/>
<comment type="caution">
    <text evidence="2">The sequence shown here is derived from an EMBL/GenBank/DDBJ whole genome shotgun (WGS) entry which is preliminary data.</text>
</comment>
<protein>
    <submittedName>
        <fullName evidence="2">Uncharacterized protein</fullName>
    </submittedName>
</protein>
<evidence type="ECO:0000313" key="2">
    <source>
        <dbReference type="EMBL" id="CAE7775173.1"/>
    </source>
</evidence>
<accession>A0A812YCL7</accession>
<keyword evidence="1" id="KW-0175">Coiled coil</keyword>
<gene>
    <name evidence="2" type="ORF">SPIL2461_LOCUS22933</name>
</gene>
<feature type="coiled-coil region" evidence="1">
    <location>
        <begin position="3"/>
        <end position="44"/>
    </location>
</feature>
<dbReference type="Proteomes" id="UP000649617">
    <property type="component" value="Unassembled WGS sequence"/>
</dbReference>
<sequence>MDTREAEQVLAALQALLAEKEQLHQQLVDEQADAERRLHALREMGVAGRSVGMQP</sequence>
<evidence type="ECO:0000313" key="3">
    <source>
        <dbReference type="Proteomes" id="UP000649617"/>
    </source>
</evidence>
<dbReference type="AlphaFoldDB" id="A0A812YCL7"/>
<reference evidence="2" key="1">
    <citation type="submission" date="2021-02" db="EMBL/GenBank/DDBJ databases">
        <authorList>
            <person name="Dougan E. K."/>
            <person name="Rhodes N."/>
            <person name="Thang M."/>
            <person name="Chan C."/>
        </authorList>
    </citation>
    <scope>NUCLEOTIDE SEQUENCE</scope>
</reference>
<organism evidence="2 3">
    <name type="scientific">Symbiodinium pilosum</name>
    <name type="common">Dinoflagellate</name>
    <dbReference type="NCBI Taxonomy" id="2952"/>
    <lineage>
        <taxon>Eukaryota</taxon>
        <taxon>Sar</taxon>
        <taxon>Alveolata</taxon>
        <taxon>Dinophyceae</taxon>
        <taxon>Suessiales</taxon>
        <taxon>Symbiodiniaceae</taxon>
        <taxon>Symbiodinium</taxon>
    </lineage>
</organism>
<dbReference type="EMBL" id="CAJNIZ010047748">
    <property type="protein sequence ID" value="CAE7775173.1"/>
    <property type="molecule type" value="Genomic_DNA"/>
</dbReference>